<comment type="caution">
    <text evidence="1">The sequence shown here is derived from an EMBL/GenBank/DDBJ whole genome shotgun (WGS) entry which is preliminary data.</text>
</comment>
<gene>
    <name evidence="1" type="ORF">AB4Y32_20770</name>
</gene>
<protein>
    <submittedName>
        <fullName evidence="1">Uncharacterized protein</fullName>
    </submittedName>
</protein>
<name>A0ACC6U3C2_9BURK</name>
<evidence type="ECO:0000313" key="2">
    <source>
        <dbReference type="Proteomes" id="UP001558850"/>
    </source>
</evidence>
<proteinExistence type="predicted"/>
<reference evidence="1" key="1">
    <citation type="submission" date="2024-07" db="EMBL/GenBank/DDBJ databases">
        <title>A survey of Mimosa microsymbionts across Brazilian biomes reveals a high diversity of Paraburkholderia nodulating endemic species, but also that Cupriavidus is common as a symbiont of widespread species.</title>
        <authorList>
            <person name="Rouws L."/>
            <person name="Barauna A."/>
            <person name="Beukes C."/>
            <person name="Rouws J.R.C."/>
            <person name="De Faria S.M."/>
            <person name="Gross E."/>
            <person name="Bueno Dos Reis Junior F."/>
            <person name="Simon M.F."/>
            <person name="Maluk M."/>
            <person name="Odee D.W."/>
            <person name="Kenicer G."/>
            <person name="Young J.P.W."/>
            <person name="Reis V.M."/>
            <person name="Zilli J."/>
            <person name="James E.K."/>
        </authorList>
    </citation>
    <scope>NUCLEOTIDE SEQUENCE</scope>
    <source>
        <strain evidence="1">EG181B</strain>
    </source>
</reference>
<dbReference type="EMBL" id="JBFRCH010000012">
    <property type="protein sequence ID" value="MEX3934201.1"/>
    <property type="molecule type" value="Genomic_DNA"/>
</dbReference>
<keyword evidence="2" id="KW-1185">Reference proteome</keyword>
<dbReference type="Proteomes" id="UP001558850">
    <property type="component" value="Unassembled WGS sequence"/>
</dbReference>
<sequence>MAIAKWIDVKPTWQLKMPVASRSKFTAVTNPGDWRLVDAADYLDARSLGHKAVDNSYEVYVVNHQGLRLVVPAIAFCKALFAPNATTFEYLSRRSGIDLHLAPVRRPTGMAVTLIPRIIRQHEPISKSNMARLQWLYCFPSARAAFDSVYFNAARGAIGLELPKICPDISFRGQLREGTLVVSAHTINRFKTLETPFSWAGEHPQEYEITGGSVSSRTSIPSSKTVTLSRVPPELSTVFVHAVTILTNRTIP</sequence>
<evidence type="ECO:0000313" key="1">
    <source>
        <dbReference type="EMBL" id="MEX3934201.1"/>
    </source>
</evidence>
<accession>A0ACC6U3C2</accession>
<organism evidence="1 2">
    <name type="scientific">Paraburkholderia phymatum</name>
    <dbReference type="NCBI Taxonomy" id="148447"/>
    <lineage>
        <taxon>Bacteria</taxon>
        <taxon>Pseudomonadati</taxon>
        <taxon>Pseudomonadota</taxon>
        <taxon>Betaproteobacteria</taxon>
        <taxon>Burkholderiales</taxon>
        <taxon>Burkholderiaceae</taxon>
        <taxon>Paraburkholderia</taxon>
    </lineage>
</organism>